<name>A0A8S9ZDX1_9BILA</name>
<evidence type="ECO:0000256" key="1">
    <source>
        <dbReference type="SAM" id="Phobius"/>
    </source>
</evidence>
<organism evidence="2 3">
    <name type="scientific">Meloidogyne graminicola</name>
    <dbReference type="NCBI Taxonomy" id="189291"/>
    <lineage>
        <taxon>Eukaryota</taxon>
        <taxon>Metazoa</taxon>
        <taxon>Ecdysozoa</taxon>
        <taxon>Nematoda</taxon>
        <taxon>Chromadorea</taxon>
        <taxon>Rhabditida</taxon>
        <taxon>Tylenchina</taxon>
        <taxon>Tylenchomorpha</taxon>
        <taxon>Tylenchoidea</taxon>
        <taxon>Meloidogynidae</taxon>
        <taxon>Meloidogyninae</taxon>
        <taxon>Meloidogyne</taxon>
    </lineage>
</organism>
<dbReference type="AlphaFoldDB" id="A0A8S9ZDX1"/>
<feature type="non-terminal residue" evidence="2">
    <location>
        <position position="1"/>
    </location>
</feature>
<dbReference type="OrthoDB" id="5888226at2759"/>
<gene>
    <name evidence="2" type="ORF">Mgra_00009096</name>
</gene>
<sequence length="112" mass="12891">YITIINLFFFLILNVLNLLLCKIKSANIDKYNILEIPIQHSVSKQRQMEPNALQKYKECVAKCNNFPIGQKPGKHNLASIQKCSDELNNFWGNISFPELLINELNAFNNPII</sequence>
<evidence type="ECO:0000313" key="2">
    <source>
        <dbReference type="EMBL" id="KAF7629907.1"/>
    </source>
</evidence>
<keyword evidence="3" id="KW-1185">Reference proteome</keyword>
<keyword evidence="1" id="KW-1133">Transmembrane helix</keyword>
<accession>A0A8S9ZDX1</accession>
<evidence type="ECO:0000313" key="3">
    <source>
        <dbReference type="Proteomes" id="UP000605970"/>
    </source>
</evidence>
<keyword evidence="1" id="KW-0812">Transmembrane</keyword>
<proteinExistence type="predicted"/>
<protein>
    <submittedName>
        <fullName evidence="2">Uncharacterized protein</fullName>
    </submittedName>
</protein>
<reference evidence="2" key="1">
    <citation type="journal article" date="2020" name="Ecol. Evol.">
        <title>Genome structure and content of the rice root-knot nematode (Meloidogyne graminicola).</title>
        <authorList>
            <person name="Phan N.T."/>
            <person name="Danchin E.G.J."/>
            <person name="Klopp C."/>
            <person name="Perfus-Barbeoch L."/>
            <person name="Kozlowski D.K."/>
            <person name="Koutsovoulos G.D."/>
            <person name="Lopez-Roques C."/>
            <person name="Bouchez O."/>
            <person name="Zahm M."/>
            <person name="Besnard G."/>
            <person name="Bellafiore S."/>
        </authorList>
    </citation>
    <scope>NUCLEOTIDE SEQUENCE</scope>
    <source>
        <strain evidence="2">VN-18</strain>
    </source>
</reference>
<feature type="transmembrane region" description="Helical" evidence="1">
    <location>
        <begin position="6"/>
        <end position="23"/>
    </location>
</feature>
<dbReference type="Proteomes" id="UP000605970">
    <property type="component" value="Unassembled WGS sequence"/>
</dbReference>
<dbReference type="EMBL" id="JABEBT010000137">
    <property type="protein sequence ID" value="KAF7629907.1"/>
    <property type="molecule type" value="Genomic_DNA"/>
</dbReference>
<comment type="caution">
    <text evidence="2">The sequence shown here is derived from an EMBL/GenBank/DDBJ whole genome shotgun (WGS) entry which is preliminary data.</text>
</comment>
<keyword evidence="1" id="KW-0472">Membrane</keyword>